<reference evidence="2" key="1">
    <citation type="submission" date="2022-11" db="UniProtKB">
        <authorList>
            <consortium name="WormBaseParasite"/>
        </authorList>
    </citation>
    <scope>IDENTIFICATION</scope>
</reference>
<name>A0A915AZ89_PARUN</name>
<dbReference type="WBParaSite" id="PgR018_g075_t01">
    <property type="protein sequence ID" value="PgR018_g075_t01"/>
    <property type="gene ID" value="PgR018_g075"/>
</dbReference>
<accession>A0A915AZ89</accession>
<organism evidence="1 2">
    <name type="scientific">Parascaris univalens</name>
    <name type="common">Nematode worm</name>
    <dbReference type="NCBI Taxonomy" id="6257"/>
    <lineage>
        <taxon>Eukaryota</taxon>
        <taxon>Metazoa</taxon>
        <taxon>Ecdysozoa</taxon>
        <taxon>Nematoda</taxon>
        <taxon>Chromadorea</taxon>
        <taxon>Rhabditida</taxon>
        <taxon>Spirurina</taxon>
        <taxon>Ascaridomorpha</taxon>
        <taxon>Ascaridoidea</taxon>
        <taxon>Ascarididae</taxon>
        <taxon>Parascaris</taxon>
    </lineage>
</organism>
<protein>
    <submittedName>
        <fullName evidence="2">Uncharacterized protein</fullName>
    </submittedName>
</protein>
<dbReference type="AlphaFoldDB" id="A0A915AZ89"/>
<sequence length="123" mass="14371">VVRRGGWMETAEKKTALVGGRCRKKRLPLEFTHVYVESEGLRRSRRFFINLHKRLIENREKERKWMEELRKEELALALEHCTHFPVGTKTEMPEPVSGNFVICDRNSCGPLASAPRLMIPLLR</sequence>
<dbReference type="Proteomes" id="UP000887569">
    <property type="component" value="Unplaced"/>
</dbReference>
<evidence type="ECO:0000313" key="2">
    <source>
        <dbReference type="WBParaSite" id="PgR018_g075_t01"/>
    </source>
</evidence>
<evidence type="ECO:0000313" key="1">
    <source>
        <dbReference type="Proteomes" id="UP000887569"/>
    </source>
</evidence>
<proteinExistence type="predicted"/>
<keyword evidence="1" id="KW-1185">Reference proteome</keyword>